<dbReference type="AlphaFoldDB" id="A0A9N7R1Q4"/>
<dbReference type="Proteomes" id="UP001153555">
    <property type="component" value="Unassembled WGS sequence"/>
</dbReference>
<reference evidence="1" key="1">
    <citation type="submission" date="2019-12" db="EMBL/GenBank/DDBJ databases">
        <authorList>
            <person name="Scholes J."/>
        </authorList>
    </citation>
    <scope>NUCLEOTIDE SEQUENCE</scope>
</reference>
<gene>
    <name evidence="1" type="ORF">SHERM_00915</name>
</gene>
<organism evidence="1 2">
    <name type="scientific">Striga hermonthica</name>
    <name type="common">Purple witchweed</name>
    <name type="synonym">Buchnera hermonthica</name>
    <dbReference type="NCBI Taxonomy" id="68872"/>
    <lineage>
        <taxon>Eukaryota</taxon>
        <taxon>Viridiplantae</taxon>
        <taxon>Streptophyta</taxon>
        <taxon>Embryophyta</taxon>
        <taxon>Tracheophyta</taxon>
        <taxon>Spermatophyta</taxon>
        <taxon>Magnoliopsida</taxon>
        <taxon>eudicotyledons</taxon>
        <taxon>Gunneridae</taxon>
        <taxon>Pentapetalae</taxon>
        <taxon>asterids</taxon>
        <taxon>lamiids</taxon>
        <taxon>Lamiales</taxon>
        <taxon>Orobanchaceae</taxon>
        <taxon>Buchnereae</taxon>
        <taxon>Striga</taxon>
    </lineage>
</organism>
<comment type="caution">
    <text evidence="1">The sequence shown here is derived from an EMBL/GenBank/DDBJ whole genome shotgun (WGS) entry which is preliminary data.</text>
</comment>
<evidence type="ECO:0000313" key="2">
    <source>
        <dbReference type="Proteomes" id="UP001153555"/>
    </source>
</evidence>
<keyword evidence="2" id="KW-1185">Reference proteome</keyword>
<dbReference type="EMBL" id="CACSLK010000214">
    <property type="protein sequence ID" value="CAA0806011.1"/>
    <property type="molecule type" value="Genomic_DNA"/>
</dbReference>
<protein>
    <submittedName>
        <fullName evidence="1">Uncharacterized protein</fullName>
    </submittedName>
</protein>
<name>A0A9N7R1Q4_STRHE</name>
<proteinExistence type="predicted"/>
<evidence type="ECO:0000313" key="1">
    <source>
        <dbReference type="EMBL" id="CAA0806011.1"/>
    </source>
</evidence>
<accession>A0A9N7R1Q4</accession>
<sequence length="91" mass="10045">MQPPHPRFHIFLTRKVGRGMVPFFEGTPGNRSSGDGVGLVAQRIRARGYKPRCPVAFTELPSCIIKPPPMADRRLLAISTSCRRVAACNLN</sequence>
<dbReference type="OrthoDB" id="1718131at2759"/>